<keyword evidence="7 10" id="KW-0472">Membrane</keyword>
<dbReference type="PANTHER" id="PTHR12428">
    <property type="entry name" value="OXA1"/>
    <property type="match status" value="1"/>
</dbReference>
<evidence type="ECO:0000256" key="6">
    <source>
        <dbReference type="ARBA" id="ARBA00022989"/>
    </source>
</evidence>
<comment type="similarity">
    <text evidence="9">Belongs to the OXA1/ALB3/YidC family.</text>
</comment>
<dbReference type="Proteomes" id="UP000824072">
    <property type="component" value="Unassembled WGS sequence"/>
</dbReference>
<evidence type="ECO:0000256" key="5">
    <source>
        <dbReference type="ARBA" id="ARBA00022927"/>
    </source>
</evidence>
<evidence type="ECO:0000256" key="7">
    <source>
        <dbReference type="ARBA" id="ARBA00023136"/>
    </source>
</evidence>
<dbReference type="EMBL" id="DVMU01000184">
    <property type="protein sequence ID" value="HIU34538.1"/>
    <property type="molecule type" value="Genomic_DNA"/>
</dbReference>
<dbReference type="GO" id="GO:0015031">
    <property type="term" value="P:protein transport"/>
    <property type="evidence" value="ECO:0007669"/>
    <property type="project" value="UniProtKB-KW"/>
</dbReference>
<dbReference type="AlphaFoldDB" id="A0A9D1IC51"/>
<evidence type="ECO:0000256" key="3">
    <source>
        <dbReference type="ARBA" id="ARBA00022475"/>
    </source>
</evidence>
<evidence type="ECO:0000259" key="11">
    <source>
        <dbReference type="Pfam" id="PF02096"/>
    </source>
</evidence>
<dbReference type="Pfam" id="PF02096">
    <property type="entry name" value="60KD_IMP"/>
    <property type="match status" value="1"/>
</dbReference>
<evidence type="ECO:0000256" key="10">
    <source>
        <dbReference type="SAM" id="Phobius"/>
    </source>
</evidence>
<comment type="caution">
    <text evidence="12">The sequence shown here is derived from an EMBL/GenBank/DDBJ whole genome shotgun (WGS) entry which is preliminary data.</text>
</comment>
<feature type="transmembrane region" description="Helical" evidence="10">
    <location>
        <begin position="88"/>
        <end position="109"/>
    </location>
</feature>
<gene>
    <name evidence="12" type="ORF">IAB02_08245</name>
</gene>
<keyword evidence="4 9" id="KW-0812">Transmembrane</keyword>
<dbReference type="GO" id="GO:0051205">
    <property type="term" value="P:protein insertion into membrane"/>
    <property type="evidence" value="ECO:0007669"/>
    <property type="project" value="TreeGrafter"/>
</dbReference>
<keyword evidence="5" id="KW-0653">Protein transport</keyword>
<accession>A0A9D1IC51</accession>
<evidence type="ECO:0000256" key="8">
    <source>
        <dbReference type="ARBA" id="ARBA00023186"/>
    </source>
</evidence>
<feature type="transmembrane region" description="Helical" evidence="10">
    <location>
        <begin position="20"/>
        <end position="39"/>
    </location>
</feature>
<reference evidence="12" key="1">
    <citation type="submission" date="2020-10" db="EMBL/GenBank/DDBJ databases">
        <authorList>
            <person name="Gilroy R."/>
        </authorList>
    </citation>
    <scope>NUCLEOTIDE SEQUENCE</scope>
    <source>
        <strain evidence="12">ChiHcec3-11533</strain>
    </source>
</reference>
<evidence type="ECO:0000256" key="9">
    <source>
        <dbReference type="RuleBase" id="RU003945"/>
    </source>
</evidence>
<sequence length="332" mass="37388">MTGFFESILTWIFGWVQNYGWSVVIFTLVIRLILMPLDFKSKKSMRAMTKLQPKMQELQKKYGKDKEKYNQKVQDLYRREKISPMSGCLPMLIQLPLLFIMFGAMRSLANKQMMDMLIGIKDAVEGAVGADGVLTTAQAADIASRVPLQSWLWIKNVFQPDSFMSSILPTSASALNAVSHAELESVKAFLSTENYALIAAQLGANDFIRIPLNLIFFQPTLVLPNSLDALFSSANGLFILPLFAALSQFFMTKLTSPKTEPGQEPQPGNMNSGLMKWLFPLMSLWFCAGYNAAFAIYWCIGNVIAIFQQYFINLYFDRKDKLAELTDGQPNT</sequence>
<organism evidence="12 13">
    <name type="scientific">Candidatus Pullichristensenella excrementigallinarum</name>
    <dbReference type="NCBI Taxonomy" id="2840907"/>
    <lineage>
        <taxon>Bacteria</taxon>
        <taxon>Bacillati</taxon>
        <taxon>Bacillota</taxon>
        <taxon>Clostridia</taxon>
        <taxon>Candidatus Pullichristensenella</taxon>
    </lineage>
</organism>
<dbReference type="NCBIfam" id="TIGR03592">
    <property type="entry name" value="yidC_oxa1_cterm"/>
    <property type="match status" value="1"/>
</dbReference>
<keyword evidence="6 10" id="KW-1133">Transmembrane helix</keyword>
<dbReference type="GO" id="GO:0005886">
    <property type="term" value="C:plasma membrane"/>
    <property type="evidence" value="ECO:0007669"/>
    <property type="project" value="UniProtKB-SubCell"/>
</dbReference>
<keyword evidence="3" id="KW-1003">Cell membrane</keyword>
<dbReference type="InterPro" id="IPR047196">
    <property type="entry name" value="YidC_ALB_C"/>
</dbReference>
<dbReference type="GO" id="GO:0032977">
    <property type="term" value="F:membrane insertase activity"/>
    <property type="evidence" value="ECO:0007669"/>
    <property type="project" value="InterPro"/>
</dbReference>
<comment type="subcellular location">
    <subcellularLocation>
        <location evidence="1">Cell membrane</location>
        <topology evidence="1">Multi-pass membrane protein</topology>
    </subcellularLocation>
    <subcellularLocation>
        <location evidence="9">Membrane</location>
        <topology evidence="9">Multi-pass membrane protein</topology>
    </subcellularLocation>
</comment>
<dbReference type="InterPro" id="IPR028055">
    <property type="entry name" value="YidC/Oxa/ALB_C"/>
</dbReference>
<protein>
    <submittedName>
        <fullName evidence="12">YidC/Oxa1 family membrane protein insertase</fullName>
    </submittedName>
</protein>
<feature type="transmembrane region" description="Helical" evidence="10">
    <location>
        <begin position="277"/>
        <end position="300"/>
    </location>
</feature>
<reference evidence="12" key="2">
    <citation type="journal article" date="2021" name="PeerJ">
        <title>Extensive microbial diversity within the chicken gut microbiome revealed by metagenomics and culture.</title>
        <authorList>
            <person name="Gilroy R."/>
            <person name="Ravi A."/>
            <person name="Getino M."/>
            <person name="Pursley I."/>
            <person name="Horton D.L."/>
            <person name="Alikhan N.F."/>
            <person name="Baker D."/>
            <person name="Gharbi K."/>
            <person name="Hall N."/>
            <person name="Watson M."/>
            <person name="Adriaenssens E.M."/>
            <person name="Foster-Nyarko E."/>
            <person name="Jarju S."/>
            <person name="Secka A."/>
            <person name="Antonio M."/>
            <person name="Oren A."/>
            <person name="Chaudhuri R.R."/>
            <person name="La Ragione R."/>
            <person name="Hildebrand F."/>
            <person name="Pallen M.J."/>
        </authorList>
    </citation>
    <scope>NUCLEOTIDE SEQUENCE</scope>
    <source>
        <strain evidence="12">ChiHcec3-11533</strain>
    </source>
</reference>
<evidence type="ECO:0000256" key="4">
    <source>
        <dbReference type="ARBA" id="ARBA00022692"/>
    </source>
</evidence>
<evidence type="ECO:0000313" key="13">
    <source>
        <dbReference type="Proteomes" id="UP000824072"/>
    </source>
</evidence>
<dbReference type="InterPro" id="IPR001708">
    <property type="entry name" value="YidC/ALB3/OXA1/COX18"/>
</dbReference>
<dbReference type="PANTHER" id="PTHR12428:SF65">
    <property type="entry name" value="CYTOCHROME C OXIDASE ASSEMBLY PROTEIN COX18, MITOCHONDRIAL"/>
    <property type="match status" value="1"/>
</dbReference>
<feature type="transmembrane region" description="Helical" evidence="10">
    <location>
        <begin position="229"/>
        <end position="251"/>
    </location>
</feature>
<evidence type="ECO:0000313" key="12">
    <source>
        <dbReference type="EMBL" id="HIU34538.1"/>
    </source>
</evidence>
<evidence type="ECO:0000256" key="2">
    <source>
        <dbReference type="ARBA" id="ARBA00022448"/>
    </source>
</evidence>
<proteinExistence type="inferred from homology"/>
<evidence type="ECO:0000256" key="1">
    <source>
        <dbReference type="ARBA" id="ARBA00004651"/>
    </source>
</evidence>
<dbReference type="CDD" id="cd20070">
    <property type="entry name" value="5TM_YidC_Alb3"/>
    <property type="match status" value="1"/>
</dbReference>
<name>A0A9D1IC51_9FIRM</name>
<keyword evidence="2" id="KW-0813">Transport</keyword>
<keyword evidence="8" id="KW-0143">Chaperone</keyword>
<feature type="domain" description="Membrane insertase YidC/Oxa/ALB C-terminal" evidence="11">
    <location>
        <begin position="19"/>
        <end position="313"/>
    </location>
</feature>